<evidence type="ECO:0000313" key="13">
    <source>
        <dbReference type="EMBL" id="CAF1237652.1"/>
    </source>
</evidence>
<dbReference type="Proteomes" id="UP000663834">
    <property type="component" value="Unassembled WGS sequence"/>
</dbReference>
<evidence type="ECO:0000259" key="12">
    <source>
        <dbReference type="Pfam" id="PF13880"/>
    </source>
</evidence>
<evidence type="ECO:0000256" key="5">
    <source>
        <dbReference type="ARBA" id="ARBA00022771"/>
    </source>
</evidence>
<gene>
    <name evidence="13" type="ORF">KQP761_LOCUS1625</name>
</gene>
<evidence type="ECO:0000256" key="10">
    <source>
        <dbReference type="SAM" id="MobiDB-lite"/>
    </source>
</evidence>
<keyword evidence="5" id="KW-0863">Zinc-finger</keyword>
<dbReference type="GO" id="GO:0061733">
    <property type="term" value="F:protein-lysine-acetyltransferase activity"/>
    <property type="evidence" value="ECO:0007669"/>
    <property type="project" value="TreeGrafter"/>
</dbReference>
<keyword evidence="6" id="KW-0862">Zinc</keyword>
<sequence>MDASSPATSKALHQTQLKKYFVAANGGHELTTLVESSKKTLDLSATETTGSGSDDENMTPPWHNETTMTISGTPEKTKKIQQRKAKSMKKSLIQENEEEEEDDEETKAYKQRLRNQPRKVYNDDEPKLKQTIIDAGQKMLDAIVCKRCGMAYFPHSAEDKVAHAKYHNYTTSAIRLRNLKHQHILQQFLDGSIYSIGSTSPLAEQKKAEHVRELVDNELGITTPFNCLWSETKAYFYIEDCTDIVLGYCLAHIVHRVHVLDFNDESNIDTKTEMDKMVCGIARIWVHPDHRRARIATKLLDCAYFYIEDCTDIVLGYCLAHIVHRVHVLDFNDESNIDTKTEMDKMVCGIARIWVHPDHRRARIATKLLDCVRTNFFFGIVIKRVDLAFSAPTDDGRQFFKKYTRSNRLFVY</sequence>
<dbReference type="InterPro" id="IPR016181">
    <property type="entry name" value="Acyl_CoA_acyltransferase"/>
</dbReference>
<evidence type="ECO:0000256" key="9">
    <source>
        <dbReference type="ARBA" id="ARBA00023315"/>
    </source>
</evidence>
<dbReference type="EMBL" id="CAJNOW010000107">
    <property type="protein sequence ID" value="CAF1237652.1"/>
    <property type="molecule type" value="Genomic_DNA"/>
</dbReference>
<evidence type="ECO:0000256" key="2">
    <source>
        <dbReference type="ARBA" id="ARBA00005816"/>
    </source>
</evidence>
<name>A0A814Z3K2_9BILA</name>
<evidence type="ECO:0000256" key="7">
    <source>
        <dbReference type="ARBA" id="ARBA00023242"/>
    </source>
</evidence>
<keyword evidence="4" id="KW-0479">Metal-binding</keyword>
<feature type="compositionally biased region" description="Polar residues" evidence="10">
    <location>
        <begin position="43"/>
        <end position="52"/>
    </location>
</feature>
<dbReference type="AlphaFoldDB" id="A0A814Z3K2"/>
<dbReference type="SUPFAM" id="SSF55729">
    <property type="entry name" value="Acyl-CoA N-acyltransferases (Nat)"/>
    <property type="match status" value="2"/>
</dbReference>
<dbReference type="GO" id="GO:0000785">
    <property type="term" value="C:chromatin"/>
    <property type="evidence" value="ECO:0007669"/>
    <property type="project" value="TreeGrafter"/>
</dbReference>
<feature type="compositionally biased region" description="Basic residues" evidence="10">
    <location>
        <begin position="79"/>
        <end position="89"/>
    </location>
</feature>
<evidence type="ECO:0000256" key="1">
    <source>
        <dbReference type="ARBA" id="ARBA00004123"/>
    </source>
</evidence>
<organism evidence="13 14">
    <name type="scientific">Rotaria magnacalcarata</name>
    <dbReference type="NCBI Taxonomy" id="392030"/>
    <lineage>
        <taxon>Eukaryota</taxon>
        <taxon>Metazoa</taxon>
        <taxon>Spiralia</taxon>
        <taxon>Gnathifera</taxon>
        <taxon>Rotifera</taxon>
        <taxon>Eurotatoria</taxon>
        <taxon>Bdelloidea</taxon>
        <taxon>Philodinida</taxon>
        <taxon>Philodinidae</taxon>
        <taxon>Rotaria</taxon>
    </lineage>
</organism>
<accession>A0A814Z3K2</accession>
<reference evidence="13" key="1">
    <citation type="submission" date="2021-02" db="EMBL/GenBank/DDBJ databases">
        <authorList>
            <person name="Nowell W R."/>
        </authorList>
    </citation>
    <scope>NUCLEOTIDE SEQUENCE</scope>
</reference>
<dbReference type="Gene3D" id="3.40.630.30">
    <property type="match status" value="2"/>
</dbReference>
<evidence type="ECO:0000256" key="4">
    <source>
        <dbReference type="ARBA" id="ARBA00022723"/>
    </source>
</evidence>
<keyword evidence="7" id="KW-0539">Nucleus</keyword>
<evidence type="ECO:0000256" key="6">
    <source>
        <dbReference type="ARBA" id="ARBA00022833"/>
    </source>
</evidence>
<dbReference type="GO" id="GO:0008270">
    <property type="term" value="F:zinc ion binding"/>
    <property type="evidence" value="ECO:0007669"/>
    <property type="project" value="UniProtKB-KW"/>
</dbReference>
<comment type="caution">
    <text evidence="13">The sequence shown here is derived from an EMBL/GenBank/DDBJ whole genome shotgun (WGS) entry which is preliminary data.</text>
</comment>
<feature type="domain" description="N-acetyltransferase ESCO zinc-finger" evidence="11">
    <location>
        <begin position="130"/>
        <end position="168"/>
    </location>
</feature>
<evidence type="ECO:0000313" key="14">
    <source>
        <dbReference type="Proteomes" id="UP000663834"/>
    </source>
</evidence>
<dbReference type="GO" id="GO:0005634">
    <property type="term" value="C:nucleus"/>
    <property type="evidence" value="ECO:0007669"/>
    <property type="project" value="UniProtKB-SubCell"/>
</dbReference>
<keyword evidence="9" id="KW-0012">Acyltransferase</keyword>
<dbReference type="InterPro" id="IPR028005">
    <property type="entry name" value="AcTrfase_ESCO_Znf_dom"/>
</dbReference>
<evidence type="ECO:0008006" key="15">
    <source>
        <dbReference type="Google" id="ProtNLM"/>
    </source>
</evidence>
<dbReference type="Pfam" id="PF13880">
    <property type="entry name" value="Acetyltransf_13"/>
    <property type="match status" value="2"/>
</dbReference>
<comment type="similarity">
    <text evidence="2">Belongs to the acetyltransferase family. ECO subfamily.</text>
</comment>
<proteinExistence type="inferred from homology"/>
<evidence type="ECO:0000259" key="11">
    <source>
        <dbReference type="Pfam" id="PF13878"/>
    </source>
</evidence>
<dbReference type="GO" id="GO:0007064">
    <property type="term" value="P:mitotic sister chromatid cohesion"/>
    <property type="evidence" value="ECO:0007669"/>
    <property type="project" value="TreeGrafter"/>
</dbReference>
<feature type="compositionally biased region" description="Acidic residues" evidence="10">
    <location>
        <begin position="95"/>
        <end position="105"/>
    </location>
</feature>
<evidence type="ECO:0000256" key="8">
    <source>
        <dbReference type="ARBA" id="ARBA00023306"/>
    </source>
</evidence>
<feature type="region of interest" description="Disordered" evidence="10">
    <location>
        <begin position="35"/>
        <end position="118"/>
    </location>
</feature>
<feature type="compositionally biased region" description="Polar residues" evidence="10">
    <location>
        <begin position="64"/>
        <end position="74"/>
    </location>
</feature>
<dbReference type="InterPro" id="IPR028009">
    <property type="entry name" value="ESCO_Acetyltransf_dom"/>
</dbReference>
<dbReference type="Pfam" id="PF13878">
    <property type="entry name" value="zf-C2H2_3"/>
    <property type="match status" value="1"/>
</dbReference>
<evidence type="ECO:0000256" key="3">
    <source>
        <dbReference type="ARBA" id="ARBA00022679"/>
    </source>
</evidence>
<protein>
    <recommendedName>
        <fullName evidence="15">N-acetyltransferase ESCO2</fullName>
    </recommendedName>
</protein>
<comment type="subcellular location">
    <subcellularLocation>
        <location evidence="1">Nucleus</location>
    </subcellularLocation>
</comment>
<dbReference type="PANTHER" id="PTHR45884:SF2">
    <property type="entry name" value="N-ACETYLTRANSFERASE ECO"/>
    <property type="match status" value="1"/>
</dbReference>
<dbReference type="OrthoDB" id="428854at2759"/>
<dbReference type="CDD" id="cd04301">
    <property type="entry name" value="NAT_SF"/>
    <property type="match status" value="2"/>
</dbReference>
<feature type="domain" description="N-acetyltransferase ESCO acetyl-transferase" evidence="12">
    <location>
        <begin position="276"/>
        <end position="303"/>
    </location>
</feature>
<dbReference type="PANTHER" id="PTHR45884">
    <property type="entry name" value="N-ACETYLTRANSFERASE ECO"/>
    <property type="match status" value="1"/>
</dbReference>
<keyword evidence="3" id="KW-0808">Transferase</keyword>
<feature type="domain" description="N-acetyltransferase ESCO acetyl-transferase" evidence="12">
    <location>
        <begin position="345"/>
        <end position="412"/>
    </location>
</feature>
<keyword evidence="8" id="KW-0131">Cell cycle</keyword>